<feature type="transmembrane region" description="Helical" evidence="6">
    <location>
        <begin position="51"/>
        <end position="74"/>
    </location>
</feature>
<dbReference type="CDD" id="cd17324">
    <property type="entry name" value="MFS_NepI_like"/>
    <property type="match status" value="1"/>
</dbReference>
<keyword evidence="2" id="KW-1003">Cell membrane</keyword>
<proteinExistence type="predicted"/>
<evidence type="ECO:0000256" key="4">
    <source>
        <dbReference type="ARBA" id="ARBA00022989"/>
    </source>
</evidence>
<keyword evidence="3 6" id="KW-0812">Transmembrane</keyword>
<feature type="transmembrane region" description="Helical" evidence="6">
    <location>
        <begin position="279"/>
        <end position="301"/>
    </location>
</feature>
<evidence type="ECO:0000259" key="7">
    <source>
        <dbReference type="PROSITE" id="PS50850"/>
    </source>
</evidence>
<feature type="transmembrane region" description="Helical" evidence="6">
    <location>
        <begin position="140"/>
        <end position="159"/>
    </location>
</feature>
<evidence type="ECO:0000256" key="6">
    <source>
        <dbReference type="SAM" id="Phobius"/>
    </source>
</evidence>
<organism evidence="8 9">
    <name type="scientific">Nocardiopsis alborubida</name>
    <dbReference type="NCBI Taxonomy" id="146802"/>
    <lineage>
        <taxon>Bacteria</taxon>
        <taxon>Bacillati</taxon>
        <taxon>Actinomycetota</taxon>
        <taxon>Actinomycetes</taxon>
        <taxon>Streptosporangiales</taxon>
        <taxon>Nocardiopsidaceae</taxon>
        <taxon>Nocardiopsis</taxon>
    </lineage>
</organism>
<dbReference type="RefSeq" id="WP_061079436.1">
    <property type="nucleotide sequence ID" value="NZ_JAAXPG010000001.1"/>
</dbReference>
<evidence type="ECO:0000256" key="2">
    <source>
        <dbReference type="ARBA" id="ARBA00022475"/>
    </source>
</evidence>
<dbReference type="InterPro" id="IPR050189">
    <property type="entry name" value="MFS_Efflux_Transporters"/>
</dbReference>
<dbReference type="Gene3D" id="1.20.1250.20">
    <property type="entry name" value="MFS general substrate transporter like domains"/>
    <property type="match status" value="1"/>
</dbReference>
<feature type="transmembrane region" description="Helical" evidence="6">
    <location>
        <begin position="375"/>
        <end position="396"/>
    </location>
</feature>
<dbReference type="EMBL" id="JAAXPG010000001">
    <property type="protein sequence ID" value="NKY96435.1"/>
    <property type="molecule type" value="Genomic_DNA"/>
</dbReference>
<dbReference type="AlphaFoldDB" id="A0A7X6MAZ3"/>
<dbReference type="InterPro" id="IPR011701">
    <property type="entry name" value="MFS"/>
</dbReference>
<feature type="transmembrane region" description="Helical" evidence="6">
    <location>
        <begin position="212"/>
        <end position="234"/>
    </location>
</feature>
<evidence type="ECO:0000313" key="9">
    <source>
        <dbReference type="Proteomes" id="UP000553209"/>
    </source>
</evidence>
<evidence type="ECO:0000256" key="5">
    <source>
        <dbReference type="ARBA" id="ARBA00023136"/>
    </source>
</evidence>
<accession>A0A7X6MAZ3</accession>
<reference evidence="8 9" key="1">
    <citation type="submission" date="2020-04" db="EMBL/GenBank/DDBJ databases">
        <title>MicrobeNet Type strains.</title>
        <authorList>
            <person name="Nicholson A.C."/>
        </authorList>
    </citation>
    <scope>NUCLEOTIDE SEQUENCE [LARGE SCALE GENOMIC DNA]</scope>
    <source>
        <strain evidence="8 9">ATCC 23612</strain>
    </source>
</reference>
<name>A0A7X6MAZ3_9ACTN</name>
<evidence type="ECO:0000313" key="8">
    <source>
        <dbReference type="EMBL" id="NKY96435.1"/>
    </source>
</evidence>
<sequence length="422" mass="41371">MNSSTTATGRAQGSGWLVCLLLTVFAIGTDDLVIAGLLPDIARDLGVGLPAAGQLVTVFSLTYAVAAPPLAVATARLPRRALVLGGLGLFALANLATALAPSYTVLMALRVLTALVAATVTPAAFSMAARLSPPERTGRAMGAVAAGLTVALFLGVPVGTLLGSGFGWRSAFVFVGLFSLAVLAASALLLPGLPGARENGVGRQLRQLGRPAVLACVTGTVIGAGCGYMAYTYIAPLTRDLTGADGAALAPLLAVAGISGALGTLLCGRATDRWGADRVLLAAFSGLVTANALLAALGLLVEGAVPVAALAAVLALWGFTAWGFAAPMNARILGLAGDAGTEAMALNTSGLYVGVAVAGAAGGAALSGYGGTGVAVAATGAGLVALAVMAASVRLFPTGAPFTAPGATPTLGEDGGRRNADR</sequence>
<dbReference type="GO" id="GO:0005886">
    <property type="term" value="C:plasma membrane"/>
    <property type="evidence" value="ECO:0007669"/>
    <property type="project" value="UniProtKB-SubCell"/>
</dbReference>
<comment type="caution">
    <text evidence="8">The sequence shown here is derived from an EMBL/GenBank/DDBJ whole genome shotgun (WGS) entry which is preliminary data.</text>
</comment>
<dbReference type="Proteomes" id="UP000553209">
    <property type="component" value="Unassembled WGS sequence"/>
</dbReference>
<feature type="transmembrane region" description="Helical" evidence="6">
    <location>
        <begin position="246"/>
        <end position="267"/>
    </location>
</feature>
<feature type="domain" description="Major facilitator superfamily (MFS) profile" evidence="7">
    <location>
        <begin position="16"/>
        <end position="399"/>
    </location>
</feature>
<dbReference type="GO" id="GO:0022857">
    <property type="term" value="F:transmembrane transporter activity"/>
    <property type="evidence" value="ECO:0007669"/>
    <property type="project" value="InterPro"/>
</dbReference>
<protein>
    <submittedName>
        <fullName evidence="8">MFS transporter</fullName>
    </submittedName>
</protein>
<evidence type="ECO:0000256" key="3">
    <source>
        <dbReference type="ARBA" id="ARBA00022692"/>
    </source>
</evidence>
<gene>
    <name evidence="8" type="ORF">HGB44_01915</name>
</gene>
<keyword evidence="4 6" id="KW-1133">Transmembrane helix</keyword>
<dbReference type="PANTHER" id="PTHR43124:SF10">
    <property type="entry name" value="PURINE EFFLUX PUMP PBUE"/>
    <property type="match status" value="1"/>
</dbReference>
<dbReference type="Pfam" id="PF07690">
    <property type="entry name" value="MFS_1"/>
    <property type="match status" value="1"/>
</dbReference>
<feature type="transmembrane region" description="Helical" evidence="6">
    <location>
        <begin position="349"/>
        <end position="369"/>
    </location>
</feature>
<feature type="transmembrane region" description="Helical" evidence="6">
    <location>
        <begin position="171"/>
        <end position="191"/>
    </location>
</feature>
<keyword evidence="5 6" id="KW-0472">Membrane</keyword>
<feature type="transmembrane region" description="Helical" evidence="6">
    <location>
        <begin position="107"/>
        <end position="128"/>
    </location>
</feature>
<dbReference type="PROSITE" id="PS50850">
    <property type="entry name" value="MFS"/>
    <property type="match status" value="1"/>
</dbReference>
<keyword evidence="9" id="KW-1185">Reference proteome</keyword>
<feature type="transmembrane region" description="Helical" evidence="6">
    <location>
        <begin position="307"/>
        <end position="328"/>
    </location>
</feature>
<dbReference type="InterPro" id="IPR036259">
    <property type="entry name" value="MFS_trans_sf"/>
</dbReference>
<evidence type="ECO:0000256" key="1">
    <source>
        <dbReference type="ARBA" id="ARBA00004651"/>
    </source>
</evidence>
<dbReference type="InterPro" id="IPR020846">
    <property type="entry name" value="MFS_dom"/>
</dbReference>
<feature type="transmembrane region" description="Helical" evidence="6">
    <location>
        <begin position="81"/>
        <end position="101"/>
    </location>
</feature>
<comment type="subcellular location">
    <subcellularLocation>
        <location evidence="1">Cell membrane</location>
        <topology evidence="1">Multi-pass membrane protein</topology>
    </subcellularLocation>
</comment>
<dbReference type="PANTHER" id="PTHR43124">
    <property type="entry name" value="PURINE EFFLUX PUMP PBUE"/>
    <property type="match status" value="1"/>
</dbReference>
<dbReference type="SUPFAM" id="SSF103473">
    <property type="entry name" value="MFS general substrate transporter"/>
    <property type="match status" value="1"/>
</dbReference>